<keyword evidence="4" id="KW-0687">Ribonucleoprotein</keyword>
<dbReference type="Gene3D" id="3.40.630.30">
    <property type="match status" value="1"/>
</dbReference>
<dbReference type="InterPro" id="IPR050832">
    <property type="entry name" value="Bact_Acetyltransf"/>
</dbReference>
<dbReference type="Pfam" id="PF00583">
    <property type="entry name" value="Acetyltransf_1"/>
    <property type="match status" value="1"/>
</dbReference>
<dbReference type="GO" id="GO:0016747">
    <property type="term" value="F:acyltransferase activity, transferring groups other than amino-acyl groups"/>
    <property type="evidence" value="ECO:0007669"/>
    <property type="project" value="InterPro"/>
</dbReference>
<accession>A0A5S5DCG8</accession>
<dbReference type="EMBL" id="VNHX01000016">
    <property type="protein sequence ID" value="TYP92402.1"/>
    <property type="molecule type" value="Genomic_DNA"/>
</dbReference>
<reference evidence="4 5" key="1">
    <citation type="submission" date="2019-07" db="EMBL/GenBank/DDBJ databases">
        <title>Genomic Encyclopedia of Archaeal and Bacterial Type Strains, Phase II (KMG-II): from individual species to whole genera.</title>
        <authorList>
            <person name="Goeker M."/>
        </authorList>
    </citation>
    <scope>NUCLEOTIDE SEQUENCE [LARGE SCALE GENOMIC DNA]</scope>
    <source>
        <strain evidence="4 5">DSM 18850</strain>
    </source>
</reference>
<keyword evidence="4" id="KW-0689">Ribosomal protein</keyword>
<evidence type="ECO:0000313" key="4">
    <source>
        <dbReference type="EMBL" id="TYP92402.1"/>
    </source>
</evidence>
<dbReference type="InterPro" id="IPR000182">
    <property type="entry name" value="GNAT_dom"/>
</dbReference>
<keyword evidence="5" id="KW-1185">Reference proteome</keyword>
<dbReference type="RefSeq" id="WP_148909234.1">
    <property type="nucleotide sequence ID" value="NZ_VNHX01000016.1"/>
</dbReference>
<keyword evidence="1" id="KW-0808">Transferase</keyword>
<name>A0A5S5DCG8_9SPHI</name>
<evidence type="ECO:0000256" key="1">
    <source>
        <dbReference type="ARBA" id="ARBA00022679"/>
    </source>
</evidence>
<evidence type="ECO:0000256" key="2">
    <source>
        <dbReference type="ARBA" id="ARBA00023315"/>
    </source>
</evidence>
<evidence type="ECO:0000313" key="5">
    <source>
        <dbReference type="Proteomes" id="UP000325105"/>
    </source>
</evidence>
<feature type="domain" description="N-acetyltransferase" evidence="3">
    <location>
        <begin position="5"/>
        <end position="153"/>
    </location>
</feature>
<dbReference type="CDD" id="cd04301">
    <property type="entry name" value="NAT_SF"/>
    <property type="match status" value="1"/>
</dbReference>
<gene>
    <name evidence="4" type="ORF">BC792_1164</name>
</gene>
<dbReference type="GO" id="GO:0005840">
    <property type="term" value="C:ribosome"/>
    <property type="evidence" value="ECO:0007669"/>
    <property type="project" value="UniProtKB-KW"/>
</dbReference>
<dbReference type="OrthoDB" id="9792929at2"/>
<protein>
    <submittedName>
        <fullName evidence="4">Ribosomal protein S18 acetylase RimI-like enzyme</fullName>
    </submittedName>
</protein>
<evidence type="ECO:0000259" key="3">
    <source>
        <dbReference type="PROSITE" id="PS51186"/>
    </source>
</evidence>
<dbReference type="SUPFAM" id="SSF55729">
    <property type="entry name" value="Acyl-CoA N-acyltransferases (Nat)"/>
    <property type="match status" value="1"/>
</dbReference>
<comment type="caution">
    <text evidence="4">The sequence shown here is derived from an EMBL/GenBank/DDBJ whole genome shotgun (WGS) entry which is preliminary data.</text>
</comment>
<dbReference type="AlphaFoldDB" id="A0A5S5DCG8"/>
<keyword evidence="2" id="KW-0012">Acyltransferase</keyword>
<dbReference type="Proteomes" id="UP000325105">
    <property type="component" value="Unassembled WGS sequence"/>
</dbReference>
<dbReference type="PANTHER" id="PTHR43877:SF2">
    <property type="entry name" value="AMINOALKYLPHOSPHONATE N-ACETYLTRANSFERASE-RELATED"/>
    <property type="match status" value="1"/>
</dbReference>
<organism evidence="4 5">
    <name type="scientific">Sphingobacterium allocomposti</name>
    <dbReference type="NCBI Taxonomy" id="415956"/>
    <lineage>
        <taxon>Bacteria</taxon>
        <taxon>Pseudomonadati</taxon>
        <taxon>Bacteroidota</taxon>
        <taxon>Sphingobacteriia</taxon>
        <taxon>Sphingobacteriales</taxon>
        <taxon>Sphingobacteriaceae</taxon>
        <taxon>Sphingobacterium</taxon>
    </lineage>
</organism>
<dbReference type="PANTHER" id="PTHR43877">
    <property type="entry name" value="AMINOALKYLPHOSPHONATE N-ACETYLTRANSFERASE-RELATED-RELATED"/>
    <property type="match status" value="1"/>
</dbReference>
<proteinExistence type="predicted"/>
<sequence length="158" mass="18150">MKKIVTVNKENAGLVYGLFNLYRVFYGKEPDLALARKYIDERVRQADSIIFVALEDGVPIGFTQLYPSFSSARLVKNWIINDLYVLEDSRSQGVGTLLLERAFHEAAKRGATAVLISTQQTNRTARRLYQYLGFREKEQASEFVDYWLELDTDGRRDG</sequence>
<dbReference type="InterPro" id="IPR016181">
    <property type="entry name" value="Acyl_CoA_acyltransferase"/>
</dbReference>
<dbReference type="PROSITE" id="PS51186">
    <property type="entry name" value="GNAT"/>
    <property type="match status" value="1"/>
</dbReference>